<reference evidence="1" key="1">
    <citation type="submission" date="2018-02" db="EMBL/GenBank/DDBJ databases">
        <title>Rhizophora mucronata_Transcriptome.</title>
        <authorList>
            <person name="Meera S.P."/>
            <person name="Sreeshan A."/>
            <person name="Augustine A."/>
        </authorList>
    </citation>
    <scope>NUCLEOTIDE SEQUENCE</scope>
    <source>
        <tissue evidence="1">Leaf</tissue>
    </source>
</reference>
<dbReference type="EMBL" id="GGEC01086619">
    <property type="protein sequence ID" value="MBX67103.1"/>
    <property type="molecule type" value="Transcribed_RNA"/>
</dbReference>
<name>A0A2P2QJG0_RHIMU</name>
<accession>A0A2P2QJG0</accession>
<dbReference type="AlphaFoldDB" id="A0A2P2QJG0"/>
<evidence type="ECO:0000313" key="1">
    <source>
        <dbReference type="EMBL" id="MBX67103.1"/>
    </source>
</evidence>
<organism evidence="1">
    <name type="scientific">Rhizophora mucronata</name>
    <name type="common">Asiatic mangrove</name>
    <dbReference type="NCBI Taxonomy" id="61149"/>
    <lineage>
        <taxon>Eukaryota</taxon>
        <taxon>Viridiplantae</taxon>
        <taxon>Streptophyta</taxon>
        <taxon>Embryophyta</taxon>
        <taxon>Tracheophyta</taxon>
        <taxon>Spermatophyta</taxon>
        <taxon>Magnoliopsida</taxon>
        <taxon>eudicotyledons</taxon>
        <taxon>Gunneridae</taxon>
        <taxon>Pentapetalae</taxon>
        <taxon>rosids</taxon>
        <taxon>fabids</taxon>
        <taxon>Malpighiales</taxon>
        <taxon>Rhizophoraceae</taxon>
        <taxon>Rhizophora</taxon>
    </lineage>
</organism>
<proteinExistence type="predicted"/>
<protein>
    <submittedName>
        <fullName evidence="1">Uncharacterized protein</fullName>
    </submittedName>
</protein>
<sequence length="47" mass="4941">MSGTAVVSHRLLTKQLALVVALHTCAMVLVGAESCLHLLGITKLPFP</sequence>